<evidence type="ECO:0000313" key="2">
    <source>
        <dbReference type="Proteomes" id="UP000092695"/>
    </source>
</evidence>
<keyword evidence="2" id="KW-1185">Reference proteome</keyword>
<protein>
    <recommendedName>
        <fullName evidence="3">HMA domain-containing protein</fullName>
    </recommendedName>
</protein>
<name>A0A193LJX8_9GAMM</name>
<proteinExistence type="predicted"/>
<gene>
    <name evidence="1" type="ORF">BA177_17450</name>
</gene>
<reference evidence="1 2" key="1">
    <citation type="submission" date="2016-06" db="EMBL/GenBank/DDBJ databases">
        <title>Complete genome sequence of a deep-branching marine Gamma Proteobacterium Woeseia oceani type strain XK5.</title>
        <authorList>
            <person name="Mu D."/>
            <person name="Du Z."/>
        </authorList>
    </citation>
    <scope>NUCLEOTIDE SEQUENCE [LARGE SCALE GENOMIC DNA]</scope>
    <source>
        <strain evidence="1 2">XK5</strain>
    </source>
</reference>
<evidence type="ECO:0008006" key="3">
    <source>
        <dbReference type="Google" id="ProtNLM"/>
    </source>
</evidence>
<organism evidence="1 2">
    <name type="scientific">Woeseia oceani</name>
    <dbReference type="NCBI Taxonomy" id="1548547"/>
    <lineage>
        <taxon>Bacteria</taxon>
        <taxon>Pseudomonadati</taxon>
        <taxon>Pseudomonadota</taxon>
        <taxon>Gammaproteobacteria</taxon>
        <taxon>Woeseiales</taxon>
        <taxon>Woeseiaceae</taxon>
        <taxon>Woeseia</taxon>
    </lineage>
</organism>
<dbReference type="EMBL" id="CP016268">
    <property type="protein sequence ID" value="ANO52738.1"/>
    <property type="molecule type" value="Genomic_DNA"/>
</dbReference>
<dbReference type="Proteomes" id="UP000092695">
    <property type="component" value="Chromosome"/>
</dbReference>
<dbReference type="AlphaFoldDB" id="A0A193LJX8"/>
<sequence length="76" mass="8444">MTNLQSTIKVQLDQESQIGHRVTLVERLQRISGVTEARFDSGNHRQLTITFREGSLSPPTLLDFLATHNAPGTLSL</sequence>
<accession>A0A193LJX8</accession>
<dbReference type="RefSeq" id="WP_068618356.1">
    <property type="nucleotide sequence ID" value="NZ_CP016268.1"/>
</dbReference>
<evidence type="ECO:0000313" key="1">
    <source>
        <dbReference type="EMBL" id="ANO52738.1"/>
    </source>
</evidence>
<dbReference type="KEGG" id="woc:BA177_17450"/>